<evidence type="ECO:0000256" key="16">
    <source>
        <dbReference type="RuleBase" id="RU003385"/>
    </source>
</evidence>
<dbReference type="PANTHER" id="PTHR19271:SF16">
    <property type="entry name" value="CYTOCHROME B"/>
    <property type="match status" value="1"/>
</dbReference>
<feature type="transmembrane region" description="Helical" evidence="17">
    <location>
        <begin position="188"/>
        <end position="208"/>
    </location>
</feature>
<dbReference type="Gene3D" id="1.20.810.10">
    <property type="entry name" value="Cytochrome Bc1 Complex, Chain C"/>
    <property type="match status" value="1"/>
</dbReference>
<feature type="transmembrane region" description="Helical" evidence="17">
    <location>
        <begin position="121"/>
        <end position="143"/>
    </location>
</feature>
<dbReference type="OrthoDB" id="9804503at2"/>
<comment type="subunit">
    <text evidence="3 16">The main subunits of complex b-c1 are: cytochrome b, cytochrome c1 and the Rieske protein.</text>
</comment>
<feature type="binding site" description="axial binding residue" evidence="15">
    <location>
        <position position="91"/>
    </location>
    <ligand>
        <name>heme b</name>
        <dbReference type="ChEBI" id="CHEBI:60344"/>
        <label>b562</label>
    </ligand>
    <ligandPart>
        <name>Fe</name>
        <dbReference type="ChEBI" id="CHEBI:18248"/>
    </ligandPart>
</feature>
<feature type="transmembrane region" description="Helical" evidence="17">
    <location>
        <begin position="241"/>
        <end position="258"/>
    </location>
</feature>
<evidence type="ECO:0000256" key="13">
    <source>
        <dbReference type="ARBA" id="ARBA00023136"/>
    </source>
</evidence>
<keyword evidence="6 15" id="KW-0349">Heme</keyword>
<evidence type="ECO:0000256" key="15">
    <source>
        <dbReference type="PIRSR" id="PIRSR038885-2"/>
    </source>
</evidence>
<dbReference type="InterPro" id="IPR016174">
    <property type="entry name" value="Di-haem_cyt_TM"/>
</dbReference>
<organism evidence="20 21">
    <name type="scientific">Gluconobacter cerinus</name>
    <dbReference type="NCBI Taxonomy" id="38307"/>
    <lineage>
        <taxon>Bacteria</taxon>
        <taxon>Pseudomonadati</taxon>
        <taxon>Pseudomonadota</taxon>
        <taxon>Alphaproteobacteria</taxon>
        <taxon>Acetobacterales</taxon>
        <taxon>Acetobacteraceae</taxon>
        <taxon>Gluconobacter</taxon>
    </lineage>
</organism>
<feature type="binding site" description="axial binding residue" evidence="15">
    <location>
        <position position="206"/>
    </location>
    <ligand>
        <name>heme b</name>
        <dbReference type="ChEBI" id="CHEBI:60344"/>
        <label>b566</label>
    </ligand>
    <ligandPart>
        <name>Fe</name>
        <dbReference type="ChEBI" id="CHEBI:18248"/>
    </ligandPart>
</feature>
<dbReference type="SUPFAM" id="SSF81342">
    <property type="entry name" value="Transmembrane di-heme cytochromes"/>
    <property type="match status" value="1"/>
</dbReference>
<evidence type="ECO:0000256" key="14">
    <source>
        <dbReference type="PIRSR" id="PIRSR038885-1"/>
    </source>
</evidence>
<evidence type="ECO:0000256" key="12">
    <source>
        <dbReference type="ARBA" id="ARBA00023004"/>
    </source>
</evidence>
<evidence type="ECO:0000256" key="11">
    <source>
        <dbReference type="ARBA" id="ARBA00022989"/>
    </source>
</evidence>
<evidence type="ECO:0000256" key="2">
    <source>
        <dbReference type="ARBA" id="ARBA00004141"/>
    </source>
</evidence>
<keyword evidence="12 15" id="KW-0408">Iron</keyword>
<name>A0A1B6VK27_9PROT</name>
<dbReference type="CDD" id="cd00284">
    <property type="entry name" value="Cytochrome_b_N"/>
    <property type="match status" value="1"/>
</dbReference>
<feature type="binding site" description="axial binding residue" evidence="15">
    <location>
        <position position="105"/>
    </location>
    <ligand>
        <name>heme b</name>
        <dbReference type="ChEBI" id="CHEBI:60344"/>
        <label>b566</label>
    </ligand>
    <ligandPart>
        <name>Fe</name>
        <dbReference type="ChEBI" id="CHEBI:18248"/>
    </ligandPart>
</feature>
<dbReference type="EMBL" id="LUTU01000007">
    <property type="protein sequence ID" value="OAJ67566.1"/>
    <property type="molecule type" value="Genomic_DNA"/>
</dbReference>
<keyword evidence="9 15" id="KW-0479">Metal-binding</keyword>
<feature type="transmembrane region" description="Helical" evidence="17">
    <location>
        <begin position="358"/>
        <end position="380"/>
    </location>
</feature>
<proteinExistence type="inferred from homology"/>
<dbReference type="InterPro" id="IPR027387">
    <property type="entry name" value="Cytb/b6-like_sf"/>
</dbReference>
<comment type="caution">
    <text evidence="20">The sequence shown here is derived from an EMBL/GenBank/DDBJ whole genome shotgun (WGS) entry which is preliminary data.</text>
</comment>
<evidence type="ECO:0000256" key="17">
    <source>
        <dbReference type="SAM" id="Phobius"/>
    </source>
</evidence>
<dbReference type="SUPFAM" id="SSF81648">
    <property type="entry name" value="a domain/subunit of cytochrome bc1 complex (Ubiquinol-cytochrome c reductase)"/>
    <property type="match status" value="1"/>
</dbReference>
<feature type="domain" description="Cytochrome b/b6 C-terminal region profile" evidence="19">
    <location>
        <begin position="222"/>
        <end position="392"/>
    </location>
</feature>
<evidence type="ECO:0000256" key="1">
    <source>
        <dbReference type="ARBA" id="ARBA00002444"/>
    </source>
</evidence>
<dbReference type="InterPro" id="IPR036150">
    <property type="entry name" value="Cyt_b/b6_C_sf"/>
</dbReference>
<comment type="cofactor">
    <cofactor evidence="15">
        <name>heme</name>
        <dbReference type="ChEBI" id="CHEBI:30413"/>
    </cofactor>
    <text evidence="15">Binds 2 heme groups non-covalently.</text>
</comment>
<dbReference type="Pfam" id="PF00032">
    <property type="entry name" value="Cytochrom_B_C"/>
    <property type="match status" value="1"/>
</dbReference>
<keyword evidence="5 16" id="KW-0813">Transport</keyword>
<evidence type="ECO:0000259" key="19">
    <source>
        <dbReference type="PROSITE" id="PS51003"/>
    </source>
</evidence>
<sequence>MTDKSQDLSKWVEKRLPIFSSFRREYVDFAMPKNLNYLWNFGAFATVSLGMLLLSGIFLALNYTPTVSDAFSSIEIMDRQVASGWLVRSIHMGGVSMLFAALYVHVARGLYYGSYKAPRELIWLTGLGLLLMVMITAFAGYILPWGQMSYWGATVVVNALNTVPLIGKALTSWLMGGEGLGNVALHRIYVLHFLTAFSIIGVVAIHIATLHVAGSNNPTGIDPESSDETVSFHPYYTSKDGLGLCLFLIVYAVVVFFAPDFLTLAENYVQANPLVTPQDITPEWYFAPFYAILRAVPSKLGGLILATGSIGVLFAVPWLDKSPVRSAQSRPLLRPALLMLFFSFMALGFAGMHPPAGGWLWLSRVAVFYWYLYFLILLPLQSRGETSSSLGFAKEDGE</sequence>
<dbReference type="AlphaFoldDB" id="A0A1B6VK27"/>
<feature type="binding site" description="axial binding residue" evidence="15">
    <location>
        <position position="192"/>
    </location>
    <ligand>
        <name>heme b</name>
        <dbReference type="ChEBI" id="CHEBI:60344"/>
        <label>b562</label>
    </ligand>
    <ligandPart>
        <name>Fe</name>
        <dbReference type="ChEBI" id="CHEBI:18248"/>
    </ligandPart>
</feature>
<feature type="transmembrane region" description="Helical" evidence="17">
    <location>
        <begin position="85"/>
        <end position="106"/>
    </location>
</feature>
<keyword evidence="10 16" id="KW-0249">Electron transport</keyword>
<dbReference type="PATRIC" id="fig|38307.3.peg.1656"/>
<dbReference type="GO" id="GO:0045275">
    <property type="term" value="C:respiratory chain complex III"/>
    <property type="evidence" value="ECO:0007669"/>
    <property type="project" value="InterPro"/>
</dbReference>
<dbReference type="InterPro" id="IPR005798">
    <property type="entry name" value="Cyt_b/b6_C"/>
</dbReference>
<keyword evidence="8 16" id="KW-0812">Transmembrane</keyword>
<keyword evidence="11 17" id="KW-1133">Transmembrane helix</keyword>
<feature type="transmembrane region" description="Helical" evidence="17">
    <location>
        <begin position="331"/>
        <end position="352"/>
    </location>
</feature>
<evidence type="ECO:0000259" key="18">
    <source>
        <dbReference type="PROSITE" id="PS51002"/>
    </source>
</evidence>
<accession>A0A1B6VK27</accession>
<dbReference type="GO" id="GO:0046872">
    <property type="term" value="F:metal ion binding"/>
    <property type="evidence" value="ECO:0007669"/>
    <property type="project" value="UniProtKB-KW"/>
</dbReference>
<dbReference type="GO" id="GO:0008121">
    <property type="term" value="F:quinol-cytochrome-c reductase activity"/>
    <property type="evidence" value="ECO:0007669"/>
    <property type="project" value="InterPro"/>
</dbReference>
<evidence type="ECO:0000256" key="6">
    <source>
        <dbReference type="ARBA" id="ARBA00022617"/>
    </source>
</evidence>
<dbReference type="PROSITE" id="PS51003">
    <property type="entry name" value="CYTB_CTER"/>
    <property type="match status" value="1"/>
</dbReference>
<dbReference type="PANTHER" id="PTHR19271">
    <property type="entry name" value="CYTOCHROME B"/>
    <property type="match status" value="1"/>
</dbReference>
<feature type="domain" description="Cytochrome b/b6 N-terminal region profile" evidence="18">
    <location>
        <begin position="8"/>
        <end position="219"/>
    </location>
</feature>
<dbReference type="PROSITE" id="PS51002">
    <property type="entry name" value="CYTB_NTER"/>
    <property type="match status" value="1"/>
</dbReference>
<comment type="cofactor">
    <cofactor evidence="16">
        <name>heme b</name>
        <dbReference type="ChEBI" id="CHEBI:60344"/>
    </cofactor>
    <text evidence="16">Binds 2 heme groups non-covalently.</text>
</comment>
<evidence type="ECO:0000256" key="7">
    <source>
        <dbReference type="ARBA" id="ARBA00022660"/>
    </source>
</evidence>
<gene>
    <name evidence="20" type="ORF">A0123_01608</name>
</gene>
<feature type="binding site" evidence="14">
    <location>
        <position position="211"/>
    </location>
    <ligand>
        <name>a ubiquinone</name>
        <dbReference type="ChEBI" id="CHEBI:16389"/>
    </ligand>
</feature>
<dbReference type="InterPro" id="IPR030689">
    <property type="entry name" value="Cytochrome_b"/>
</dbReference>
<protein>
    <recommendedName>
        <fullName evidence="4 16">Cytochrome b</fullName>
    </recommendedName>
</protein>
<evidence type="ECO:0000256" key="8">
    <source>
        <dbReference type="ARBA" id="ARBA00022692"/>
    </source>
</evidence>
<dbReference type="Pfam" id="PF00033">
    <property type="entry name" value="Cytochrome_B"/>
    <property type="match status" value="1"/>
</dbReference>
<evidence type="ECO:0000313" key="21">
    <source>
        <dbReference type="Proteomes" id="UP000077786"/>
    </source>
</evidence>
<reference evidence="20 21" key="1">
    <citation type="submission" date="2016-03" db="EMBL/GenBank/DDBJ databases">
        <title>Draft genome sequence of Gluconobacter cerinus strain CECT 9110.</title>
        <authorList>
            <person name="Sainz F."/>
            <person name="Mas A."/>
            <person name="Torija M.J."/>
        </authorList>
    </citation>
    <scope>NUCLEOTIDE SEQUENCE [LARGE SCALE GENOMIC DNA]</scope>
    <source>
        <strain evidence="20 21">CECT 9110</strain>
    </source>
</reference>
<comment type="subcellular location">
    <subcellularLocation>
        <location evidence="2">Membrane</location>
        <topology evidence="2">Multi-pass membrane protein</topology>
    </subcellularLocation>
</comment>
<dbReference type="GO" id="GO:0016491">
    <property type="term" value="F:oxidoreductase activity"/>
    <property type="evidence" value="ECO:0007669"/>
    <property type="project" value="InterPro"/>
</dbReference>
<dbReference type="InterPro" id="IPR048259">
    <property type="entry name" value="Cytochrome_b_N_euk/bac"/>
</dbReference>
<keyword evidence="13 17" id="KW-0472">Membrane</keyword>
<evidence type="ECO:0000256" key="10">
    <source>
        <dbReference type="ARBA" id="ARBA00022982"/>
    </source>
</evidence>
<keyword evidence="7 16" id="KW-0679">Respiratory chain</keyword>
<dbReference type="Proteomes" id="UP000077786">
    <property type="component" value="Unassembled WGS sequence"/>
</dbReference>
<evidence type="ECO:0000256" key="9">
    <source>
        <dbReference type="ARBA" id="ARBA00022723"/>
    </source>
</evidence>
<evidence type="ECO:0000256" key="4">
    <source>
        <dbReference type="ARBA" id="ARBA00013531"/>
    </source>
</evidence>
<comment type="function">
    <text evidence="1 16">Component of the ubiquinol-cytochrome c reductase complex (complex III or cytochrome b-c1 complex), which is a respiratory chain that generates an electrochemical potential coupled to ATP synthesis.</text>
</comment>
<feature type="transmembrane region" description="Helical" evidence="17">
    <location>
        <begin position="300"/>
        <end position="319"/>
    </location>
</feature>
<dbReference type="PIRSF" id="PIRSF038885">
    <property type="entry name" value="COB"/>
    <property type="match status" value="1"/>
</dbReference>
<feature type="transmembrane region" description="Helical" evidence="17">
    <location>
        <begin position="37"/>
        <end position="64"/>
    </location>
</feature>
<comment type="similarity">
    <text evidence="16">Belongs to the cytochrome b family.</text>
</comment>
<dbReference type="RefSeq" id="WP_064274356.1">
    <property type="nucleotide sequence ID" value="NZ_LUTU01000007.1"/>
</dbReference>
<feature type="transmembrane region" description="Helical" evidence="17">
    <location>
        <begin position="155"/>
        <end position="176"/>
    </location>
</feature>
<evidence type="ECO:0000313" key="20">
    <source>
        <dbReference type="EMBL" id="OAJ67566.1"/>
    </source>
</evidence>
<evidence type="ECO:0000256" key="3">
    <source>
        <dbReference type="ARBA" id="ARBA00011649"/>
    </source>
</evidence>
<evidence type="ECO:0000256" key="5">
    <source>
        <dbReference type="ARBA" id="ARBA00022448"/>
    </source>
</evidence>
<dbReference type="InterPro" id="IPR005797">
    <property type="entry name" value="Cyt_b/b6_N"/>
</dbReference>
<dbReference type="GO" id="GO:0022904">
    <property type="term" value="P:respiratory electron transport chain"/>
    <property type="evidence" value="ECO:0007669"/>
    <property type="project" value="InterPro"/>
</dbReference>